<proteinExistence type="predicted"/>
<dbReference type="NCBIfam" id="TIGR02595">
    <property type="entry name" value="PEP_CTERM"/>
    <property type="match status" value="1"/>
</dbReference>
<accession>A0A6C2UEV4</accession>
<evidence type="ECO:0000259" key="2">
    <source>
        <dbReference type="Pfam" id="PF07589"/>
    </source>
</evidence>
<keyword evidence="1" id="KW-0732">Signal</keyword>
<organism evidence="3 4">
    <name type="scientific">Pontiella sulfatireligans</name>
    <dbReference type="NCBI Taxonomy" id="2750658"/>
    <lineage>
        <taxon>Bacteria</taxon>
        <taxon>Pseudomonadati</taxon>
        <taxon>Kiritimatiellota</taxon>
        <taxon>Kiritimatiellia</taxon>
        <taxon>Kiritimatiellales</taxon>
        <taxon>Pontiellaceae</taxon>
        <taxon>Pontiella</taxon>
    </lineage>
</organism>
<reference evidence="3 4" key="1">
    <citation type="submission" date="2019-04" db="EMBL/GenBank/DDBJ databases">
        <authorList>
            <person name="Van Vliet M D."/>
        </authorList>
    </citation>
    <scope>NUCLEOTIDE SEQUENCE [LARGE SCALE GENOMIC DNA]</scope>
    <source>
        <strain evidence="3 4">F21</strain>
    </source>
</reference>
<dbReference type="InterPro" id="IPR013424">
    <property type="entry name" value="Ice-binding_C"/>
</dbReference>
<evidence type="ECO:0000256" key="1">
    <source>
        <dbReference type="SAM" id="SignalP"/>
    </source>
</evidence>
<name>A0A6C2UEV4_9BACT</name>
<evidence type="ECO:0000313" key="3">
    <source>
        <dbReference type="EMBL" id="VGO18710.1"/>
    </source>
</evidence>
<dbReference type="AlphaFoldDB" id="A0A6C2UEV4"/>
<protein>
    <recommendedName>
        <fullName evidence="2">Ice-binding protein C-terminal domain-containing protein</fullName>
    </recommendedName>
</protein>
<evidence type="ECO:0000313" key="4">
    <source>
        <dbReference type="Proteomes" id="UP000346198"/>
    </source>
</evidence>
<dbReference type="EMBL" id="CAAHFH010000001">
    <property type="protein sequence ID" value="VGO18710.1"/>
    <property type="molecule type" value="Genomic_DNA"/>
</dbReference>
<feature type="signal peptide" evidence="1">
    <location>
        <begin position="1"/>
        <end position="20"/>
    </location>
</feature>
<feature type="chain" id="PRO_5025411740" description="Ice-binding protein C-terminal domain-containing protein" evidence="1">
    <location>
        <begin position="21"/>
        <end position="190"/>
    </location>
</feature>
<dbReference type="RefSeq" id="WP_136060169.1">
    <property type="nucleotide sequence ID" value="NZ_CAAHFH010000001.1"/>
</dbReference>
<sequence>MKKTFLILSVLAVAASVANATIYSWYSDGDLGDTDPGFDLFSVSGKSAESGHMAVLYKASSARSSGTWYQDMALYDNFSTSYGDMKVAETTIFSDRNWLFFEQDEDLEDSSHYFTVLFDVPVGGISAGNQFIVMDKKTQAPETGNEILCYDFSGSYSGIVWNDVQAVPEPATLSLFGLGGMGSWLLRRKR</sequence>
<gene>
    <name evidence="3" type="ORF">SCARR_00763</name>
</gene>
<dbReference type="Proteomes" id="UP000346198">
    <property type="component" value="Unassembled WGS sequence"/>
</dbReference>
<feature type="domain" description="Ice-binding protein C-terminal" evidence="2">
    <location>
        <begin position="166"/>
        <end position="189"/>
    </location>
</feature>
<keyword evidence="4" id="KW-1185">Reference proteome</keyword>
<dbReference type="Pfam" id="PF07589">
    <property type="entry name" value="PEP-CTERM"/>
    <property type="match status" value="1"/>
</dbReference>